<protein>
    <recommendedName>
        <fullName evidence="3">DNA-binding protein</fullName>
    </recommendedName>
</protein>
<name>A0A1B7X2A8_APHFL</name>
<gene>
    <name evidence="1" type="ORF">AN484_11900</name>
</gene>
<proteinExistence type="predicted"/>
<accession>A0A1B7X2A8</accession>
<evidence type="ECO:0000313" key="1">
    <source>
        <dbReference type="EMBL" id="OBQ43516.1"/>
    </source>
</evidence>
<dbReference type="AlphaFoldDB" id="A0A1B7X2A8"/>
<dbReference type="EMBL" id="LJOW01000051">
    <property type="protein sequence ID" value="OBQ43516.1"/>
    <property type="molecule type" value="Genomic_DNA"/>
</dbReference>
<evidence type="ECO:0008006" key="3">
    <source>
        <dbReference type="Google" id="ProtNLM"/>
    </source>
</evidence>
<evidence type="ECO:0000313" key="2">
    <source>
        <dbReference type="Proteomes" id="UP000092093"/>
    </source>
</evidence>
<dbReference type="Proteomes" id="UP000092093">
    <property type="component" value="Unassembled WGS sequence"/>
</dbReference>
<reference evidence="1 2" key="1">
    <citation type="submission" date="2015-09" db="EMBL/GenBank/DDBJ databases">
        <title>Aphanizomenon flos-aquae WA102.</title>
        <authorList>
            <person name="Driscoll C."/>
        </authorList>
    </citation>
    <scope>NUCLEOTIDE SEQUENCE [LARGE SCALE GENOMIC DNA]</scope>
    <source>
        <strain evidence="1">WA102</strain>
    </source>
</reference>
<organism evidence="1 2">
    <name type="scientific">Aphanizomenon flos-aquae WA102</name>
    <dbReference type="NCBI Taxonomy" id="1710896"/>
    <lineage>
        <taxon>Bacteria</taxon>
        <taxon>Bacillati</taxon>
        <taxon>Cyanobacteriota</taxon>
        <taxon>Cyanophyceae</taxon>
        <taxon>Nostocales</taxon>
        <taxon>Aphanizomenonaceae</taxon>
        <taxon>Aphanizomenon</taxon>
    </lineage>
</organism>
<comment type="caution">
    <text evidence="1">The sequence shown here is derived from an EMBL/GenBank/DDBJ whole genome shotgun (WGS) entry which is preliminary data.</text>
</comment>
<sequence length="96" mass="10375">MTQIKFTADLLALIARHNLCETQAAGLLGVPLFTLRKWTSAQRAPSAAAVRLLEVLGLLEAVAPALLDALTPGPIAHVEKVQVKRSRKQISPERIT</sequence>